<dbReference type="PATRIC" id="fig|413882.6.peg.3957"/>
<dbReference type="AlphaFoldDB" id="A0A0G3BM51"/>
<name>A0A0G3BM51_9BURK</name>
<dbReference type="CDD" id="cd06153">
    <property type="entry name" value="YjgF_YER057c_UK114_like_5"/>
    <property type="match status" value="1"/>
</dbReference>
<proteinExistence type="predicted"/>
<evidence type="ECO:0000259" key="1">
    <source>
        <dbReference type="Pfam" id="PF21168"/>
    </source>
</evidence>
<accession>A0A0G3BM51</accession>
<dbReference type="InterPro" id="IPR049368">
    <property type="entry name" value="FkbO_Hyg5-like_N"/>
</dbReference>
<dbReference type="Pfam" id="PF21168">
    <property type="entry name" value="FkbO_Hyg5-like_N"/>
    <property type="match status" value="1"/>
</dbReference>
<dbReference type="EMBL" id="CP011371">
    <property type="protein sequence ID" value="AKJ30482.1"/>
    <property type="molecule type" value="Genomic_DNA"/>
</dbReference>
<keyword evidence="2" id="KW-0223">Dioxygenase</keyword>
<dbReference type="InterPro" id="IPR035959">
    <property type="entry name" value="RutC-like_sf"/>
</dbReference>
<reference evidence="2 3" key="1">
    <citation type="submission" date="2015-05" db="EMBL/GenBank/DDBJ databases">
        <authorList>
            <person name="Tang B."/>
            <person name="Yu Y."/>
        </authorList>
    </citation>
    <scope>NUCLEOTIDE SEQUENCE [LARGE SCALE GENOMIC DNA]</scope>
    <source>
        <strain evidence="2 3">DSM 7029</strain>
    </source>
</reference>
<keyword evidence="3" id="KW-1185">Reference proteome</keyword>
<evidence type="ECO:0000313" key="3">
    <source>
        <dbReference type="Proteomes" id="UP000035352"/>
    </source>
</evidence>
<evidence type="ECO:0000313" key="2">
    <source>
        <dbReference type="EMBL" id="AKJ30482.1"/>
    </source>
</evidence>
<dbReference type="SUPFAM" id="SSF55298">
    <property type="entry name" value="YjgF-like"/>
    <property type="match status" value="1"/>
</dbReference>
<dbReference type="KEGG" id="pbh:AAW51_3791"/>
<gene>
    <name evidence="2" type="ORF">AAW51_3791</name>
</gene>
<dbReference type="GO" id="GO:0051213">
    <property type="term" value="F:dioxygenase activity"/>
    <property type="evidence" value="ECO:0007669"/>
    <property type="project" value="UniProtKB-KW"/>
</dbReference>
<keyword evidence="2" id="KW-0560">Oxidoreductase</keyword>
<dbReference type="STRING" id="413882.AAW51_3791"/>
<protein>
    <submittedName>
        <fullName evidence="2">Pteridine-dependent dioxygenase</fullName>
    </submittedName>
</protein>
<dbReference type="Proteomes" id="UP000035352">
    <property type="component" value="Chromosome"/>
</dbReference>
<feature type="domain" description="Chorismatase FkbO/Hyg5-like N-terminal" evidence="1">
    <location>
        <begin position="63"/>
        <end position="187"/>
    </location>
</feature>
<sequence length="350" mass="37898">MSESAVSAAHPLSFRRLRADGDTAQPGRANATNGLLSQRWHLPQEGVDQAAPALLLPARPVGEAWWVTGEVRHFQRGCLSYSTNGQWLYGTACIDDRREPGGLQAAALRAYAELFELLENSGCPHLLRLWNYVAGINQPCDGLERYRHFNVGRQQAFLAARRPAFAGAPAACALGTEGGPLTVHFLAGQVPPQAIENPRQVSAYHYPKEYGPRSPTFSRAAVAPLGGDREALFISGTASIVGHATLHLGDVRRQTIETLDNIEAVLQAAAPHTRAVDAASGHRLDRLDYTVYVRDRADLEAVRTAFEQRVGPASPAARDAVYLRADICRADLLVEIEAQSVIDTGAGGRR</sequence>
<organism evidence="2 3">
    <name type="scientific">Caldimonas brevitalea</name>
    <dbReference type="NCBI Taxonomy" id="413882"/>
    <lineage>
        <taxon>Bacteria</taxon>
        <taxon>Pseudomonadati</taxon>
        <taxon>Pseudomonadota</taxon>
        <taxon>Betaproteobacteria</taxon>
        <taxon>Burkholderiales</taxon>
        <taxon>Sphaerotilaceae</taxon>
        <taxon>Caldimonas</taxon>
    </lineage>
</organism>
<dbReference type="Gene3D" id="3.30.1330.40">
    <property type="entry name" value="RutC-like"/>
    <property type="match status" value="1"/>
</dbReference>